<accession>A0A4R4RVA1</accession>
<dbReference type="InterPro" id="IPR020904">
    <property type="entry name" value="Sc_DH/Rdtase_CS"/>
</dbReference>
<dbReference type="CDD" id="cd05233">
    <property type="entry name" value="SDR_c"/>
    <property type="match status" value="1"/>
</dbReference>
<organism evidence="3 4">
    <name type="scientific">Jiangella ureilytica</name>
    <dbReference type="NCBI Taxonomy" id="2530374"/>
    <lineage>
        <taxon>Bacteria</taxon>
        <taxon>Bacillati</taxon>
        <taxon>Actinomycetota</taxon>
        <taxon>Actinomycetes</taxon>
        <taxon>Jiangellales</taxon>
        <taxon>Jiangellaceae</taxon>
        <taxon>Jiangella</taxon>
    </lineage>
</organism>
<dbReference type="Pfam" id="PF13561">
    <property type="entry name" value="adh_short_C2"/>
    <property type="match status" value="1"/>
</dbReference>
<dbReference type="SUPFAM" id="SSF51735">
    <property type="entry name" value="NAD(P)-binding Rossmann-fold domains"/>
    <property type="match status" value="1"/>
</dbReference>
<keyword evidence="4" id="KW-1185">Reference proteome</keyword>
<gene>
    <name evidence="3" type="ORF">E1212_08035</name>
</gene>
<comment type="similarity">
    <text evidence="1">Belongs to the short-chain dehydrogenases/reductases (SDR) family.</text>
</comment>
<evidence type="ECO:0000313" key="4">
    <source>
        <dbReference type="Proteomes" id="UP000295621"/>
    </source>
</evidence>
<reference evidence="3 4" key="1">
    <citation type="submission" date="2019-02" db="EMBL/GenBank/DDBJ databases">
        <title>Draft genome sequences of novel Actinobacteria.</title>
        <authorList>
            <person name="Sahin N."/>
            <person name="Ay H."/>
            <person name="Saygin H."/>
        </authorList>
    </citation>
    <scope>NUCLEOTIDE SEQUENCE [LARGE SCALE GENOMIC DNA]</scope>
    <source>
        <strain evidence="3 4">KC603</strain>
    </source>
</reference>
<evidence type="ECO:0000256" key="1">
    <source>
        <dbReference type="ARBA" id="ARBA00006484"/>
    </source>
</evidence>
<protein>
    <submittedName>
        <fullName evidence="3">SDR family oxidoreductase</fullName>
    </submittedName>
</protein>
<dbReference type="InterPro" id="IPR050259">
    <property type="entry name" value="SDR"/>
</dbReference>
<dbReference type="PROSITE" id="PS00061">
    <property type="entry name" value="ADH_SHORT"/>
    <property type="match status" value="1"/>
</dbReference>
<dbReference type="InterPro" id="IPR002347">
    <property type="entry name" value="SDR_fam"/>
</dbReference>
<dbReference type="GO" id="GO:0032787">
    <property type="term" value="P:monocarboxylic acid metabolic process"/>
    <property type="evidence" value="ECO:0007669"/>
    <property type="project" value="UniProtKB-ARBA"/>
</dbReference>
<evidence type="ECO:0000256" key="2">
    <source>
        <dbReference type="ARBA" id="ARBA00023002"/>
    </source>
</evidence>
<dbReference type="AlphaFoldDB" id="A0A4R4RVA1"/>
<dbReference type="RefSeq" id="WP_131981087.1">
    <property type="nucleotide sequence ID" value="NZ_SMKL01000013.1"/>
</dbReference>
<dbReference type="OrthoDB" id="517007at2"/>
<dbReference type="FunFam" id="3.40.50.720:FF:000084">
    <property type="entry name" value="Short-chain dehydrogenase reductase"/>
    <property type="match status" value="1"/>
</dbReference>
<dbReference type="PANTHER" id="PTHR42879:SF2">
    <property type="entry name" value="3-OXOACYL-[ACYL-CARRIER-PROTEIN] REDUCTASE FABG"/>
    <property type="match status" value="1"/>
</dbReference>
<proteinExistence type="inferred from homology"/>
<dbReference type="GO" id="GO:0016491">
    <property type="term" value="F:oxidoreductase activity"/>
    <property type="evidence" value="ECO:0007669"/>
    <property type="project" value="UniProtKB-KW"/>
</dbReference>
<evidence type="ECO:0000313" key="3">
    <source>
        <dbReference type="EMBL" id="TDC52792.1"/>
    </source>
</evidence>
<dbReference type="PRINTS" id="PR00080">
    <property type="entry name" value="SDRFAMILY"/>
</dbReference>
<dbReference type="PRINTS" id="PR00081">
    <property type="entry name" value="GDHRDH"/>
</dbReference>
<keyword evidence="2" id="KW-0560">Oxidoreductase</keyword>
<dbReference type="InterPro" id="IPR036291">
    <property type="entry name" value="NAD(P)-bd_dom_sf"/>
</dbReference>
<name>A0A4R4RVA1_9ACTN</name>
<dbReference type="PANTHER" id="PTHR42879">
    <property type="entry name" value="3-OXOACYL-(ACYL-CARRIER-PROTEIN) REDUCTASE"/>
    <property type="match status" value="1"/>
</dbReference>
<sequence>MTGDEFAGRTAIVTGAAFGIGRGVAVELARRGANVVAGDIKADELTNVEGEIAGVGGKCRTVVFDATISAENERLVRIANEEFGIVQLLVASVGGFPAKTPLEDVTDDQWDRGIRLNLSSAFYSCRAVIPQMKSAGFGRIVTVSSAAGRSPSNPTTAFYAAAKAGVIGLTRQLAQEAGRHGITVNSVAPGITLTPRIRELYDDAGMERLRSVTPLGRIAEVEDQVAPVLFLLSDGARHITGASLDVNGGRLML</sequence>
<dbReference type="Gene3D" id="3.40.50.720">
    <property type="entry name" value="NAD(P)-binding Rossmann-like Domain"/>
    <property type="match status" value="1"/>
</dbReference>
<dbReference type="EMBL" id="SMKL01000013">
    <property type="protein sequence ID" value="TDC52792.1"/>
    <property type="molecule type" value="Genomic_DNA"/>
</dbReference>
<comment type="caution">
    <text evidence="3">The sequence shown here is derived from an EMBL/GenBank/DDBJ whole genome shotgun (WGS) entry which is preliminary data.</text>
</comment>
<dbReference type="Proteomes" id="UP000295621">
    <property type="component" value="Unassembled WGS sequence"/>
</dbReference>